<dbReference type="HAMAP" id="MF_02071">
    <property type="entry name" value="RlpA"/>
    <property type="match status" value="1"/>
</dbReference>
<comment type="function">
    <text evidence="3">Lytic transglycosylase with a strong preference for naked glycan strands that lack stem peptides.</text>
</comment>
<dbReference type="EMBL" id="REFW01000001">
    <property type="protein sequence ID" value="RMB62472.1"/>
    <property type="molecule type" value="Genomic_DNA"/>
</dbReference>
<dbReference type="PANTHER" id="PTHR34183">
    <property type="entry name" value="ENDOLYTIC PEPTIDOGLYCAN TRANSGLYCOSYLASE RLPA"/>
    <property type="match status" value="1"/>
</dbReference>
<evidence type="ECO:0000256" key="4">
    <source>
        <dbReference type="RuleBase" id="RU003495"/>
    </source>
</evidence>
<dbReference type="GO" id="GO:0071555">
    <property type="term" value="P:cell wall organization"/>
    <property type="evidence" value="ECO:0007669"/>
    <property type="project" value="UniProtKB-KW"/>
</dbReference>
<evidence type="ECO:0000256" key="2">
    <source>
        <dbReference type="ARBA" id="ARBA00023316"/>
    </source>
</evidence>
<proteinExistence type="inferred from homology"/>
<accession>A0A3M0GIM4</accession>
<comment type="similarity">
    <text evidence="3 4">Belongs to the RlpA family.</text>
</comment>
<dbReference type="SUPFAM" id="SSF50685">
    <property type="entry name" value="Barwin-like endoglucanases"/>
    <property type="match status" value="1"/>
</dbReference>
<gene>
    <name evidence="3" type="primary">rlpA</name>
    <name evidence="6" type="ORF">EAX62_04680</name>
</gene>
<evidence type="ECO:0000259" key="5">
    <source>
        <dbReference type="Pfam" id="PF03330"/>
    </source>
</evidence>
<dbReference type="InterPro" id="IPR036908">
    <property type="entry name" value="RlpA-like_sf"/>
</dbReference>
<dbReference type="Proteomes" id="UP000275256">
    <property type="component" value="Unassembled WGS sequence"/>
</dbReference>
<dbReference type="Pfam" id="PF03330">
    <property type="entry name" value="DPBB_1"/>
    <property type="match status" value="1"/>
</dbReference>
<sequence length="204" mass="21531">MTYLPSGKAAWKNNPLATNKQWTAADGHRWKTECNTAATGKNGCRSYVLSRNVVNTGGKFVSQSAWLFNNMVQFSSKGTPAQTTIPPKAPAVANVPVEKAFKTPVAAAAGGAGGTCSASYYWEGQMTANGERFNTNDLTAAHKTLKFGTRVKVTNPANGKSVVVRINDRGPYVSGRCLDLSKAAMSAIGGISAGHIKVSYQVVS</sequence>
<evidence type="ECO:0000256" key="1">
    <source>
        <dbReference type="ARBA" id="ARBA00023239"/>
    </source>
</evidence>
<dbReference type="InterPro" id="IPR009009">
    <property type="entry name" value="RlpA-like_DPBB"/>
</dbReference>
<dbReference type="GO" id="GO:0000270">
    <property type="term" value="P:peptidoglycan metabolic process"/>
    <property type="evidence" value="ECO:0007669"/>
    <property type="project" value="UniProtKB-UniRule"/>
</dbReference>
<dbReference type="CDD" id="cd22268">
    <property type="entry name" value="DPBB_RlpA-like"/>
    <property type="match status" value="1"/>
</dbReference>
<dbReference type="PANTHER" id="PTHR34183:SF8">
    <property type="entry name" value="ENDOLYTIC PEPTIDOGLYCAN TRANSGLYCOSYLASE RLPA-RELATED"/>
    <property type="match status" value="1"/>
</dbReference>
<reference evidence="6 7" key="1">
    <citation type="submission" date="2018-10" db="EMBL/GenBank/DDBJ databases">
        <title>Tessaracoccus antarcticuss sp. nov., isolated from sediment.</title>
        <authorList>
            <person name="Zhou L.Y."/>
            <person name="Du Z.J."/>
        </authorList>
    </citation>
    <scope>NUCLEOTIDE SEQUENCE [LARGE SCALE GENOMIC DNA]</scope>
    <source>
        <strain evidence="6 7">JDX10</strain>
    </source>
</reference>
<evidence type="ECO:0000256" key="3">
    <source>
        <dbReference type="HAMAP-Rule" id="MF_02071"/>
    </source>
</evidence>
<dbReference type="GO" id="GO:0008932">
    <property type="term" value="F:lytic endotransglycosylase activity"/>
    <property type="evidence" value="ECO:0007669"/>
    <property type="project" value="UniProtKB-UniRule"/>
</dbReference>
<comment type="caution">
    <text evidence="6">The sequence shown here is derived from an EMBL/GenBank/DDBJ whole genome shotgun (WGS) entry which is preliminary data.</text>
</comment>
<dbReference type="Gene3D" id="2.40.40.10">
    <property type="entry name" value="RlpA-like domain"/>
    <property type="match status" value="1"/>
</dbReference>
<evidence type="ECO:0000313" key="6">
    <source>
        <dbReference type="EMBL" id="RMB62472.1"/>
    </source>
</evidence>
<keyword evidence="1 3" id="KW-0456">Lyase</keyword>
<name>A0A3M0GIM4_9ACTN</name>
<dbReference type="InterPro" id="IPR034718">
    <property type="entry name" value="RlpA"/>
</dbReference>
<dbReference type="AlphaFoldDB" id="A0A3M0GIM4"/>
<dbReference type="OrthoDB" id="9779128at2"/>
<keyword evidence="2 3" id="KW-0961">Cell wall biogenesis/degradation</keyword>
<keyword evidence="7" id="KW-1185">Reference proteome</keyword>
<dbReference type="NCBIfam" id="TIGR00413">
    <property type="entry name" value="rlpA"/>
    <property type="match status" value="1"/>
</dbReference>
<organism evidence="6 7">
    <name type="scientific">Tessaracoccus antarcticus</name>
    <dbReference type="NCBI Taxonomy" id="2479848"/>
    <lineage>
        <taxon>Bacteria</taxon>
        <taxon>Bacillati</taxon>
        <taxon>Actinomycetota</taxon>
        <taxon>Actinomycetes</taxon>
        <taxon>Propionibacteriales</taxon>
        <taxon>Propionibacteriaceae</taxon>
        <taxon>Tessaracoccus</taxon>
    </lineage>
</organism>
<dbReference type="EC" id="4.2.2.-" evidence="3"/>
<protein>
    <recommendedName>
        <fullName evidence="3">Probable endolytic peptidoglycan transglycosylase RlpA</fullName>
        <ecNumber evidence="3">4.2.2.-</ecNumber>
    </recommendedName>
</protein>
<feature type="domain" description="RlpA-like protein double-psi beta-barrel" evidence="5">
    <location>
        <begin position="116"/>
        <end position="200"/>
    </location>
</feature>
<evidence type="ECO:0000313" key="7">
    <source>
        <dbReference type="Proteomes" id="UP000275256"/>
    </source>
</evidence>
<dbReference type="InterPro" id="IPR012997">
    <property type="entry name" value="RplA"/>
</dbReference>